<organism evidence="4 7">
    <name type="scientific">Legionella taurinensis</name>
    <dbReference type="NCBI Taxonomy" id="70611"/>
    <lineage>
        <taxon>Bacteria</taxon>
        <taxon>Pseudomonadati</taxon>
        <taxon>Pseudomonadota</taxon>
        <taxon>Gammaproteobacteria</taxon>
        <taxon>Legionellales</taxon>
        <taxon>Legionellaceae</taxon>
        <taxon>Legionella</taxon>
    </lineage>
</organism>
<dbReference type="Proteomes" id="UP000251035">
    <property type="component" value="Unassembled WGS sequence"/>
</dbReference>
<proteinExistence type="predicted"/>
<dbReference type="OrthoDB" id="5645403at2"/>
<gene>
    <name evidence="4" type="ORF">D6J04_03700</name>
    <name evidence="3" type="ORF">DB745_08385</name>
    <name evidence="5" type="ORF">DIZ81_04970</name>
</gene>
<name>A0A3A5LVE6_9GAMM</name>
<dbReference type="EMBL" id="QFGG01000003">
    <property type="protein sequence ID" value="TID44850.1"/>
    <property type="molecule type" value="Genomic_DNA"/>
</dbReference>
<evidence type="ECO:0000256" key="2">
    <source>
        <dbReference type="SAM" id="MobiDB-lite"/>
    </source>
</evidence>
<sequence length="449" mass="49324">MYMPEHDSTFARALLIESSRSPQVKGALAFVAVQLSEKVLGPIIVKLKEGSVLTEEENQTIDFLATEHSKEGMQWGGAMPGLTKGEIMGSTARKLELLEILETRLSGEYITGVDDEEKLAGVMKAMTDCSFCYVEKLNSLHSGKFNQIKSNIFPTPEELAIRVTRKEVGQKDQIATTFGIGRELGVDLVPKDDPILPGHERMHVAGKSAFAGADTMLRIQVLLKSYQDVKERHDKLEVEIEAQSLLQDTSGMEARLAELKKEMKTLGDKLTFYRVPLNRPVSLDELTPPKPFIETLSEMGGSPGKLPLVATASGTTARTLIALQDIGAFDQSGFDPSIAQTVSSTLCSTIVHGGHHSVLEVGEMYNRLLDYHAINAMESGFPMDERAMPYYEIGDSYTLVPPSMREDVGLRQQSLQSIGMTKGLKSQLTDFKQTENPTPPKPSGGYHFS</sequence>
<dbReference type="EMBL" id="QZWB01000003">
    <property type="protein sequence ID" value="RJT48213.1"/>
    <property type="molecule type" value="Genomic_DNA"/>
</dbReference>
<evidence type="ECO:0000313" key="6">
    <source>
        <dbReference type="Proteomes" id="UP000251035"/>
    </source>
</evidence>
<reference evidence="3 6" key="1">
    <citation type="submission" date="2018-04" db="EMBL/GenBank/DDBJ databases">
        <title>Whole genome sequence comparison of clinical and drinking water Legionella pneumophila isolates associated with the Flint Water Crisis.</title>
        <authorList>
            <person name="Garner E."/>
            <person name="Brown C."/>
            <person name="Schwake O."/>
            <person name="Coil D."/>
            <person name="Jospin G."/>
            <person name="Eisen J."/>
            <person name="Edwards M."/>
            <person name="Pruden A."/>
        </authorList>
    </citation>
    <scope>NUCLEOTIDE SEQUENCE [LARGE SCALE GENOMIC DNA]</scope>
    <source>
        <strain evidence="3 6">Genessee03</strain>
    </source>
</reference>
<evidence type="ECO:0000313" key="3">
    <source>
        <dbReference type="EMBL" id="PUT47346.1"/>
    </source>
</evidence>
<evidence type="ECO:0000313" key="4">
    <source>
        <dbReference type="EMBL" id="RJT48213.1"/>
    </source>
</evidence>
<evidence type="ECO:0000313" key="8">
    <source>
        <dbReference type="Proteomes" id="UP000306421"/>
    </source>
</evidence>
<evidence type="ECO:0000313" key="7">
    <source>
        <dbReference type="Proteomes" id="UP000270757"/>
    </source>
</evidence>
<dbReference type="GeneID" id="48947136"/>
<dbReference type="EMBL" id="QCXM01000007">
    <property type="protein sequence ID" value="PUT47346.1"/>
    <property type="molecule type" value="Genomic_DNA"/>
</dbReference>
<dbReference type="Proteomes" id="UP000306421">
    <property type="component" value="Unassembled WGS sequence"/>
</dbReference>
<accession>A0A3A5LVE6</accession>
<evidence type="ECO:0000313" key="5">
    <source>
        <dbReference type="EMBL" id="TID44850.1"/>
    </source>
</evidence>
<reference evidence="5 8" key="2">
    <citation type="submission" date="2018-04" db="EMBL/GenBank/DDBJ databases">
        <title>Whole genome sequence comparison of clinical and drinking water Legionella pneumophila isolates.</title>
        <authorList>
            <person name="Garner E."/>
        </authorList>
    </citation>
    <scope>NUCLEOTIDE SEQUENCE [LARGE SCALE GENOMIC DNA]</scope>
    <source>
        <strain evidence="5 8">WH02</strain>
    </source>
</reference>
<keyword evidence="1" id="KW-0175">Coiled coil</keyword>
<dbReference type="RefSeq" id="WP_108291921.1">
    <property type="nucleotide sequence ID" value="NZ_CAAAIR010000002.1"/>
</dbReference>
<dbReference type="AlphaFoldDB" id="A0A3A5LVE6"/>
<dbReference type="Proteomes" id="UP000270757">
    <property type="component" value="Unassembled WGS sequence"/>
</dbReference>
<keyword evidence="6" id="KW-1185">Reference proteome</keyword>
<feature type="region of interest" description="Disordered" evidence="2">
    <location>
        <begin position="430"/>
        <end position="449"/>
    </location>
</feature>
<evidence type="ECO:0000256" key="1">
    <source>
        <dbReference type="SAM" id="Coils"/>
    </source>
</evidence>
<reference evidence="4 7" key="3">
    <citation type="submission" date="2018-09" db="EMBL/GenBank/DDBJ databases">
        <title>Draft genome sequences of Legionella taurinensis isolated from water samples.</title>
        <authorList>
            <person name="Chakeri A."/>
            <person name="Allerberger F."/>
            <person name="Kundi M."/>
            <person name="Ruppitsch W."/>
            <person name="Schmid D."/>
        </authorList>
    </citation>
    <scope>NUCLEOTIDE SEQUENCE [LARGE SCALE GENOMIC DNA]</scope>
    <source>
        <strain evidence="4 7">4570-18-6</strain>
    </source>
</reference>
<protein>
    <submittedName>
        <fullName evidence="4">Uncharacterized protein</fullName>
    </submittedName>
</protein>
<feature type="coiled-coil region" evidence="1">
    <location>
        <begin position="219"/>
        <end position="269"/>
    </location>
</feature>
<comment type="caution">
    <text evidence="4">The sequence shown here is derived from an EMBL/GenBank/DDBJ whole genome shotgun (WGS) entry which is preliminary data.</text>
</comment>